<evidence type="ECO:0000259" key="6">
    <source>
        <dbReference type="PROSITE" id="PS50089"/>
    </source>
</evidence>
<gene>
    <name evidence="7" type="ORF">HJC23_000459</name>
</gene>
<feature type="compositionally biased region" description="Polar residues" evidence="5">
    <location>
        <begin position="172"/>
        <end position="183"/>
    </location>
</feature>
<dbReference type="EMBL" id="JABMIG020000057">
    <property type="protein sequence ID" value="KAL3797121.1"/>
    <property type="molecule type" value="Genomic_DNA"/>
</dbReference>
<dbReference type="InterPro" id="IPR001841">
    <property type="entry name" value="Znf_RING"/>
</dbReference>
<dbReference type="InterPro" id="IPR017907">
    <property type="entry name" value="Znf_RING_CS"/>
</dbReference>
<evidence type="ECO:0000313" key="8">
    <source>
        <dbReference type="Proteomes" id="UP001516023"/>
    </source>
</evidence>
<dbReference type="AlphaFoldDB" id="A0ABD3QCB1"/>
<evidence type="ECO:0000256" key="4">
    <source>
        <dbReference type="PROSITE-ProRule" id="PRU00175"/>
    </source>
</evidence>
<keyword evidence="2 4" id="KW-0863">Zinc-finger</keyword>
<dbReference type="Proteomes" id="UP001516023">
    <property type="component" value="Unassembled WGS sequence"/>
</dbReference>
<dbReference type="SMART" id="SM00184">
    <property type="entry name" value="RING"/>
    <property type="match status" value="1"/>
</dbReference>
<comment type="caution">
    <text evidence="7">The sequence shown here is derived from an EMBL/GenBank/DDBJ whole genome shotgun (WGS) entry which is preliminary data.</text>
</comment>
<proteinExistence type="predicted"/>
<feature type="domain" description="RING-type" evidence="6">
    <location>
        <begin position="25"/>
        <end position="61"/>
    </location>
</feature>
<feature type="compositionally biased region" description="Basic and acidic residues" evidence="5">
    <location>
        <begin position="283"/>
        <end position="301"/>
    </location>
</feature>
<evidence type="ECO:0000256" key="1">
    <source>
        <dbReference type="ARBA" id="ARBA00022723"/>
    </source>
</evidence>
<feature type="region of interest" description="Disordered" evidence="5">
    <location>
        <begin position="140"/>
        <end position="183"/>
    </location>
</feature>
<feature type="region of interest" description="Disordered" evidence="5">
    <location>
        <begin position="220"/>
        <end position="241"/>
    </location>
</feature>
<evidence type="ECO:0000256" key="2">
    <source>
        <dbReference type="ARBA" id="ARBA00022771"/>
    </source>
</evidence>
<reference evidence="7 8" key="1">
    <citation type="journal article" date="2020" name="G3 (Bethesda)">
        <title>Improved Reference Genome for Cyclotella cryptica CCMP332, a Model for Cell Wall Morphogenesis, Salinity Adaptation, and Lipid Production in Diatoms (Bacillariophyta).</title>
        <authorList>
            <person name="Roberts W.R."/>
            <person name="Downey K.M."/>
            <person name="Ruck E.C."/>
            <person name="Traller J.C."/>
            <person name="Alverson A.J."/>
        </authorList>
    </citation>
    <scope>NUCLEOTIDE SEQUENCE [LARGE SCALE GENOMIC DNA]</scope>
    <source>
        <strain evidence="7 8">CCMP332</strain>
    </source>
</reference>
<evidence type="ECO:0000256" key="3">
    <source>
        <dbReference type="ARBA" id="ARBA00022833"/>
    </source>
</evidence>
<dbReference type="Gene3D" id="3.30.40.10">
    <property type="entry name" value="Zinc/RING finger domain, C3HC4 (zinc finger)"/>
    <property type="match status" value="1"/>
</dbReference>
<feature type="region of interest" description="Disordered" evidence="5">
    <location>
        <begin position="263"/>
        <end position="309"/>
    </location>
</feature>
<dbReference type="Pfam" id="PF00097">
    <property type="entry name" value="zf-C3HC4"/>
    <property type="match status" value="1"/>
</dbReference>
<dbReference type="InterPro" id="IPR013083">
    <property type="entry name" value="Znf_RING/FYVE/PHD"/>
</dbReference>
<dbReference type="PROSITE" id="PS50089">
    <property type="entry name" value="ZF_RING_2"/>
    <property type="match status" value="1"/>
</dbReference>
<dbReference type="GO" id="GO:0008270">
    <property type="term" value="F:zinc ion binding"/>
    <property type="evidence" value="ECO:0007669"/>
    <property type="project" value="UniProtKB-KW"/>
</dbReference>
<protein>
    <recommendedName>
        <fullName evidence="6">RING-type domain-containing protein</fullName>
    </recommendedName>
</protein>
<organism evidence="7 8">
    <name type="scientific">Cyclotella cryptica</name>
    <dbReference type="NCBI Taxonomy" id="29204"/>
    <lineage>
        <taxon>Eukaryota</taxon>
        <taxon>Sar</taxon>
        <taxon>Stramenopiles</taxon>
        <taxon>Ochrophyta</taxon>
        <taxon>Bacillariophyta</taxon>
        <taxon>Coscinodiscophyceae</taxon>
        <taxon>Thalassiosirophycidae</taxon>
        <taxon>Stephanodiscales</taxon>
        <taxon>Stephanodiscaceae</taxon>
        <taxon>Cyclotella</taxon>
    </lineage>
</organism>
<keyword evidence="3" id="KW-0862">Zinc</keyword>
<name>A0ABD3QCB1_9STRA</name>
<accession>A0ABD3QCB1</accession>
<keyword evidence="8" id="KW-1185">Reference proteome</keyword>
<sequence>MSCKPANMTNQMKESLDTLRSSLLCPLCNQLMVDTSMLNCGHSFCHGCIIAYTSDNWTCPVVGCNMPVSAGRERGTSYVKKNSQIESVISALLAIEQNIAPDGWWKKEGDDTKQCSVQIEEEGAQQDILDFQQMANAESSDALGSKRKCQEYEKQEDDVSSSTEDFEGAKQGPQTMYGTPNNANRASFLDSSLFESGKPANRSRVSCTVPSLFSQQFSPISMKNSQQSEPPSGIYDTRKTATASSSMMKGIYESSVRAAKEESKKAYSPLSLTRQSISPMSMGEKKLQSPRKEAITSDTKSRRSPRVSFQPRPRVMLLCPSWTLKPANVRCIRKCISDGVITVLSKHPTGDDLDSSFDFESDLGRQSFLNALSSQRNGNASPMSLTCYAISTEKDYSMDDGIVVPRSFPYYLAVACGMPIMDVGFLAAFSSNKNKRSSTHQKYPFPLLPLTGITSSSSEEATNFQVIGASDYSWNAPQKAQAAALERHQSWLKGEGVHVNSETLMPGTDLLYGYDIILLGEFDPPRSDPVAKRKKQKHKGEEMKKTRGSINTLLQLCGARVYDINSVVTLNQLKVKIDNNKCRCINGTLPSRKNSPTLKDLIKEYAGDSDGNNHKVPLIAMVKDSSCVKGAEEFLALYFSNSAQPSDVLKKISILTCDWLLDSIGEFDVKPIYANTSGVGNNSSF</sequence>
<feature type="compositionally biased region" description="Polar residues" evidence="5">
    <location>
        <begin position="270"/>
        <end position="279"/>
    </location>
</feature>
<dbReference type="InterPro" id="IPR018957">
    <property type="entry name" value="Znf_C3HC4_RING-type"/>
</dbReference>
<dbReference type="SUPFAM" id="SSF57850">
    <property type="entry name" value="RING/U-box"/>
    <property type="match status" value="1"/>
</dbReference>
<keyword evidence="1" id="KW-0479">Metal-binding</keyword>
<evidence type="ECO:0000256" key="5">
    <source>
        <dbReference type="SAM" id="MobiDB-lite"/>
    </source>
</evidence>
<evidence type="ECO:0000313" key="7">
    <source>
        <dbReference type="EMBL" id="KAL3797121.1"/>
    </source>
</evidence>
<feature type="compositionally biased region" description="Polar residues" evidence="5">
    <location>
        <begin position="220"/>
        <end position="230"/>
    </location>
</feature>
<dbReference type="PROSITE" id="PS00518">
    <property type="entry name" value="ZF_RING_1"/>
    <property type="match status" value="1"/>
</dbReference>